<feature type="transmembrane region" description="Helical" evidence="1">
    <location>
        <begin position="21"/>
        <end position="43"/>
    </location>
</feature>
<organism evidence="2 3">
    <name type="scientific">Cereibacter changlensis</name>
    <dbReference type="NCBI Taxonomy" id="402884"/>
    <lineage>
        <taxon>Bacteria</taxon>
        <taxon>Pseudomonadati</taxon>
        <taxon>Pseudomonadota</taxon>
        <taxon>Alphaproteobacteria</taxon>
        <taxon>Rhodobacterales</taxon>
        <taxon>Paracoccaceae</taxon>
        <taxon>Cereibacter</taxon>
    </lineage>
</organism>
<dbReference type="EMBL" id="QKZS01000002">
    <property type="protein sequence ID" value="PZX57295.1"/>
    <property type="molecule type" value="Genomic_DNA"/>
</dbReference>
<gene>
    <name evidence="2" type="ORF">LX76_00837</name>
</gene>
<accession>A0A2W7S2C9</accession>
<reference evidence="2 3" key="1">
    <citation type="submission" date="2018-06" db="EMBL/GenBank/DDBJ databases">
        <title>Genomic Encyclopedia of Archaeal and Bacterial Type Strains, Phase II (KMG-II): from individual species to whole genera.</title>
        <authorList>
            <person name="Goeker M."/>
        </authorList>
    </citation>
    <scope>NUCLEOTIDE SEQUENCE [LARGE SCALE GENOMIC DNA]</scope>
    <source>
        <strain evidence="2 3">DSM 18774</strain>
    </source>
</reference>
<sequence>MQTVVDGYRGLALLLVLNRDWLVMLGATVAALASAGYLGCALLPN</sequence>
<keyword evidence="1" id="KW-0472">Membrane</keyword>
<dbReference type="Proteomes" id="UP000249538">
    <property type="component" value="Unassembled WGS sequence"/>
</dbReference>
<name>A0A2W7S2C9_9RHOB</name>
<comment type="caution">
    <text evidence="2">The sequence shown here is derived from an EMBL/GenBank/DDBJ whole genome shotgun (WGS) entry which is preliminary data.</text>
</comment>
<evidence type="ECO:0000313" key="3">
    <source>
        <dbReference type="Proteomes" id="UP000249538"/>
    </source>
</evidence>
<evidence type="ECO:0000313" key="2">
    <source>
        <dbReference type="EMBL" id="PZX57295.1"/>
    </source>
</evidence>
<protein>
    <submittedName>
        <fullName evidence="2">Uncharacterized protein</fullName>
    </submittedName>
</protein>
<dbReference type="AlphaFoldDB" id="A0A2W7S2C9"/>
<keyword evidence="1" id="KW-0812">Transmembrane</keyword>
<dbReference type="RefSeq" id="WP_170139560.1">
    <property type="nucleotide sequence ID" value="NZ_QKZS01000002.1"/>
</dbReference>
<proteinExistence type="predicted"/>
<evidence type="ECO:0000256" key="1">
    <source>
        <dbReference type="SAM" id="Phobius"/>
    </source>
</evidence>
<keyword evidence="1" id="KW-1133">Transmembrane helix</keyword>